<organism evidence="1 2">
    <name type="scientific">Gemmata algarum</name>
    <dbReference type="NCBI Taxonomy" id="2975278"/>
    <lineage>
        <taxon>Bacteria</taxon>
        <taxon>Pseudomonadati</taxon>
        <taxon>Planctomycetota</taxon>
        <taxon>Planctomycetia</taxon>
        <taxon>Gemmatales</taxon>
        <taxon>Gemmataceae</taxon>
        <taxon>Gemmata</taxon>
    </lineage>
</organism>
<dbReference type="RefSeq" id="WP_320687702.1">
    <property type="nucleotide sequence ID" value="NZ_JAXBLV010000190.1"/>
</dbReference>
<dbReference type="EMBL" id="JAXBLV010000190">
    <property type="protein sequence ID" value="MDY3561263.1"/>
    <property type="molecule type" value="Genomic_DNA"/>
</dbReference>
<evidence type="ECO:0000313" key="1">
    <source>
        <dbReference type="EMBL" id="MDY3561263.1"/>
    </source>
</evidence>
<reference evidence="2" key="1">
    <citation type="journal article" date="2023" name="Mar. Drugs">
        <title>Gemmata algarum, a Novel Planctomycete Isolated from an Algal Mat, Displays Antimicrobial Activity.</title>
        <authorList>
            <person name="Kumar G."/>
            <person name="Kallscheuer N."/>
            <person name="Kashif M."/>
            <person name="Ahamad S."/>
            <person name="Jagadeeshwari U."/>
            <person name="Pannikurungottu S."/>
            <person name="Haufschild T."/>
            <person name="Kabuu M."/>
            <person name="Sasikala C."/>
            <person name="Jogler C."/>
            <person name="Ramana C."/>
        </authorList>
    </citation>
    <scope>NUCLEOTIDE SEQUENCE [LARGE SCALE GENOMIC DNA]</scope>
    <source>
        <strain evidence="2">JC673</strain>
    </source>
</reference>
<accession>A0ABU5F296</accession>
<protein>
    <submittedName>
        <fullName evidence="1">Uncharacterized protein</fullName>
    </submittedName>
</protein>
<keyword evidence="2" id="KW-1185">Reference proteome</keyword>
<dbReference type="Proteomes" id="UP001272242">
    <property type="component" value="Unassembled WGS sequence"/>
</dbReference>
<sequence>MDRIAERTNRSIVTTRENIRLVPGTARSPFTVRDGAFRVTLENIHEDRNIYFSQGTPGRHDHKLTLHLSVLAEPRFAILGGGPAQFAEVVDDRGGKLREAPDEGRTLYFGWDITGTEYEASVHGLLRRSPKQGTRLATVSGVIPLRAVVERRRVEVVPTGAKGQKFRVGDDVLAIQQAKFSLTGDTTINLQVPPLEIRETDWRSWHQRVTIEDIWGNRLPRTGSGSERSGDDCYISGWFGRPSGWFNAPARRVIVEDWIVLEHKVRFTFKDVPLP</sequence>
<comment type="caution">
    <text evidence="1">The sequence shown here is derived from an EMBL/GenBank/DDBJ whole genome shotgun (WGS) entry which is preliminary data.</text>
</comment>
<gene>
    <name evidence="1" type="ORF">R5W23_002538</name>
</gene>
<name>A0ABU5F296_9BACT</name>
<evidence type="ECO:0000313" key="2">
    <source>
        <dbReference type="Proteomes" id="UP001272242"/>
    </source>
</evidence>
<proteinExistence type="predicted"/>